<dbReference type="GO" id="GO:0048018">
    <property type="term" value="F:receptor ligand activity"/>
    <property type="evidence" value="ECO:0007669"/>
    <property type="project" value="TreeGrafter"/>
</dbReference>
<proteinExistence type="predicted"/>
<organism evidence="7">
    <name type="scientific">Timema poppense</name>
    <name type="common">Walking stick</name>
    <dbReference type="NCBI Taxonomy" id="170557"/>
    <lineage>
        <taxon>Eukaryota</taxon>
        <taxon>Metazoa</taxon>
        <taxon>Ecdysozoa</taxon>
        <taxon>Arthropoda</taxon>
        <taxon>Hexapoda</taxon>
        <taxon>Insecta</taxon>
        <taxon>Pterygota</taxon>
        <taxon>Neoptera</taxon>
        <taxon>Polyneoptera</taxon>
        <taxon>Phasmatodea</taxon>
        <taxon>Timematodea</taxon>
        <taxon>Timematoidea</taxon>
        <taxon>Timematidae</taxon>
        <taxon>Timema</taxon>
    </lineage>
</organism>
<evidence type="ECO:0000256" key="5">
    <source>
        <dbReference type="SAM" id="MobiDB-lite"/>
    </source>
</evidence>
<feature type="domain" description="CTCK" evidence="6">
    <location>
        <begin position="322"/>
        <end position="426"/>
    </location>
</feature>
<dbReference type="PANTHER" id="PTHR15283">
    <property type="entry name" value="GREMLIN 1"/>
    <property type="match status" value="1"/>
</dbReference>
<evidence type="ECO:0000313" key="7">
    <source>
        <dbReference type="EMBL" id="CAD7399450.1"/>
    </source>
</evidence>
<dbReference type="GO" id="GO:0038098">
    <property type="term" value="P:sequestering of BMP from receptor via BMP binding"/>
    <property type="evidence" value="ECO:0007669"/>
    <property type="project" value="TreeGrafter"/>
</dbReference>
<dbReference type="InterPro" id="IPR004133">
    <property type="entry name" value="DAN_dom"/>
</dbReference>
<gene>
    <name evidence="7" type="ORF">TPSB3V08_LOCUS2149</name>
</gene>
<evidence type="ECO:0000256" key="4">
    <source>
        <dbReference type="ARBA" id="ARBA00023157"/>
    </source>
</evidence>
<dbReference type="PANTHER" id="PTHR15283:SF4">
    <property type="entry name" value="BURSICON"/>
    <property type="match status" value="1"/>
</dbReference>
<dbReference type="EMBL" id="OD000827">
    <property type="protein sequence ID" value="CAD7399450.1"/>
    <property type="molecule type" value="Genomic_DNA"/>
</dbReference>
<dbReference type="GO" id="GO:0005615">
    <property type="term" value="C:extracellular space"/>
    <property type="evidence" value="ECO:0007669"/>
    <property type="project" value="TreeGrafter"/>
</dbReference>
<dbReference type="AlphaFoldDB" id="A0A7R9CN13"/>
<dbReference type="InterPro" id="IPR006207">
    <property type="entry name" value="Cys_knot_C"/>
</dbReference>
<comment type="subcellular location">
    <subcellularLocation>
        <location evidence="1">Secreted</location>
    </subcellularLocation>
</comment>
<keyword evidence="4" id="KW-1015">Disulfide bond</keyword>
<name>A0A7R9CN13_TIMPO</name>
<keyword evidence="2" id="KW-0964">Secreted</keyword>
<dbReference type="InterPro" id="IPR029034">
    <property type="entry name" value="Cystine-knot_cytokine"/>
</dbReference>
<feature type="compositionally biased region" description="Basic and acidic residues" evidence="5">
    <location>
        <begin position="216"/>
        <end position="231"/>
    </location>
</feature>
<evidence type="ECO:0000256" key="3">
    <source>
        <dbReference type="ARBA" id="ARBA00022729"/>
    </source>
</evidence>
<keyword evidence="3" id="KW-0732">Signal</keyword>
<protein>
    <recommendedName>
        <fullName evidence="6">CTCK domain-containing protein</fullName>
    </recommendedName>
</protein>
<sequence length="428" mass="48227">MVLRTTLELKWMASDGKIRGIAKVELEEVNSHLRGGRVENHLGKTTPVHTTEIRTSISPSSAVEQLNTTNALANNATKAVHPTEIRTSISPYSVVELNTTSALANYATEAVHPTEIRTSISPSSVVELNTTSALANYATEAGHNGMYPRVQLPAVLFMALMVKVEGRTGGPSSSTDSILDIINTKEVERFLAQRRENTSREERRFLQQNALEDAEATMHVEEERQTREPTHRSKGNPHEGTLTPEPRDDPPPRRNKILQTFQDGHTVGVDVLVKRYNDSFPYQSTDRLSDLSGYSGDKLLKSSKNALEVTRKEYLKRDWCKTEPLVQKVREDGCLTRTVINRFCYGQCNSFYIPKNPRRRRNRLRDSDEGKDGEIKEVAAAFKSCAFCKPKLASWITVTLHCPSLVPQLRRKRIQRIKQCKCITEVLN</sequence>
<reference evidence="7" key="1">
    <citation type="submission" date="2020-11" db="EMBL/GenBank/DDBJ databases">
        <authorList>
            <person name="Tran Van P."/>
        </authorList>
    </citation>
    <scope>NUCLEOTIDE SEQUENCE</scope>
</reference>
<evidence type="ECO:0000256" key="1">
    <source>
        <dbReference type="ARBA" id="ARBA00004613"/>
    </source>
</evidence>
<dbReference type="Gene3D" id="2.10.90.10">
    <property type="entry name" value="Cystine-knot cytokines"/>
    <property type="match status" value="1"/>
</dbReference>
<dbReference type="SMART" id="SM00041">
    <property type="entry name" value="CT"/>
    <property type="match status" value="1"/>
</dbReference>
<evidence type="ECO:0000256" key="2">
    <source>
        <dbReference type="ARBA" id="ARBA00022525"/>
    </source>
</evidence>
<accession>A0A7R9CN13</accession>
<dbReference type="Pfam" id="PF03045">
    <property type="entry name" value="DAN"/>
    <property type="match status" value="1"/>
</dbReference>
<feature type="region of interest" description="Disordered" evidence="5">
    <location>
        <begin position="209"/>
        <end position="254"/>
    </location>
</feature>
<evidence type="ECO:0000259" key="6">
    <source>
        <dbReference type="SMART" id="SM00041"/>
    </source>
</evidence>
<dbReference type="GO" id="GO:0036122">
    <property type="term" value="F:BMP binding"/>
    <property type="evidence" value="ECO:0007669"/>
    <property type="project" value="TreeGrafter"/>
</dbReference>
<dbReference type="GO" id="GO:0009887">
    <property type="term" value="P:animal organ morphogenesis"/>
    <property type="evidence" value="ECO:0007669"/>
    <property type="project" value="TreeGrafter"/>
</dbReference>